<dbReference type="InterPro" id="IPR001436">
    <property type="entry name" value="Alpha-crystallin/sHSP_animal"/>
</dbReference>
<dbReference type="Gene3D" id="2.60.40.790">
    <property type="match status" value="1"/>
</dbReference>
<keyword evidence="6" id="KW-1185">Reference proteome</keyword>
<dbReference type="Pfam" id="PF00011">
    <property type="entry name" value="HSP20"/>
    <property type="match status" value="1"/>
</dbReference>
<dbReference type="AlphaFoldDB" id="A0A8C4TA73"/>
<dbReference type="Proteomes" id="UP000694620">
    <property type="component" value="Chromosome 12"/>
</dbReference>
<keyword evidence="1" id="KW-0346">Stress response</keyword>
<reference evidence="5" key="1">
    <citation type="submission" date="2021-06" db="EMBL/GenBank/DDBJ databases">
        <authorList>
            <consortium name="Wellcome Sanger Institute Data Sharing"/>
        </authorList>
    </citation>
    <scope>NUCLEOTIDE SEQUENCE [LARGE SCALE GENOMIC DNA]</scope>
</reference>
<evidence type="ECO:0000313" key="6">
    <source>
        <dbReference type="Proteomes" id="UP000694620"/>
    </source>
</evidence>
<evidence type="ECO:0000313" key="5">
    <source>
        <dbReference type="Ensembl" id="ENSECRP00000027538.1"/>
    </source>
</evidence>
<dbReference type="GeneTree" id="ENSGT00670000098179"/>
<evidence type="ECO:0000256" key="3">
    <source>
        <dbReference type="RuleBase" id="RU003616"/>
    </source>
</evidence>
<dbReference type="GO" id="GO:0051082">
    <property type="term" value="F:unfolded protein binding"/>
    <property type="evidence" value="ECO:0007669"/>
    <property type="project" value="TreeGrafter"/>
</dbReference>
<reference evidence="5" key="2">
    <citation type="submission" date="2025-08" db="UniProtKB">
        <authorList>
            <consortium name="Ensembl"/>
        </authorList>
    </citation>
    <scope>IDENTIFICATION</scope>
</reference>
<dbReference type="InterPro" id="IPR002068">
    <property type="entry name" value="A-crystallin/Hsp20_dom"/>
</dbReference>
<comment type="similarity">
    <text evidence="2 3">Belongs to the small heat shock protein (HSP20) family.</text>
</comment>
<dbReference type="SUPFAM" id="SSF49764">
    <property type="entry name" value="HSP20-like chaperones"/>
    <property type="match status" value="1"/>
</dbReference>
<dbReference type="GO" id="GO:0005737">
    <property type="term" value="C:cytoplasm"/>
    <property type="evidence" value="ECO:0007669"/>
    <property type="project" value="TreeGrafter"/>
</dbReference>
<evidence type="ECO:0000259" key="4">
    <source>
        <dbReference type="PROSITE" id="PS01031"/>
    </source>
</evidence>
<organism evidence="5 6">
    <name type="scientific">Erpetoichthys calabaricus</name>
    <name type="common">Rope fish</name>
    <name type="synonym">Calamoichthys calabaricus</name>
    <dbReference type="NCBI Taxonomy" id="27687"/>
    <lineage>
        <taxon>Eukaryota</taxon>
        <taxon>Metazoa</taxon>
        <taxon>Chordata</taxon>
        <taxon>Craniata</taxon>
        <taxon>Vertebrata</taxon>
        <taxon>Euteleostomi</taxon>
        <taxon>Actinopterygii</taxon>
        <taxon>Polypteriformes</taxon>
        <taxon>Polypteridae</taxon>
        <taxon>Erpetoichthys</taxon>
    </lineage>
</organism>
<dbReference type="Ensembl" id="ENSECRT00000028113.1">
    <property type="protein sequence ID" value="ENSECRP00000027538.1"/>
    <property type="gene ID" value="ENSECRG00000018642.1"/>
</dbReference>
<accession>A0A8C4TA73</accession>
<reference evidence="5" key="3">
    <citation type="submission" date="2025-09" db="UniProtKB">
        <authorList>
            <consortium name="Ensembl"/>
        </authorList>
    </citation>
    <scope>IDENTIFICATION</scope>
</reference>
<dbReference type="PANTHER" id="PTHR45640:SF2">
    <property type="entry name" value="HEAT SHOCK PROTEIN BETA-11-RELATED"/>
    <property type="match status" value="1"/>
</dbReference>
<dbReference type="GO" id="GO:0009408">
    <property type="term" value="P:response to heat"/>
    <property type="evidence" value="ECO:0007669"/>
    <property type="project" value="TreeGrafter"/>
</dbReference>
<protein>
    <recommendedName>
        <fullName evidence="4">SHSP domain-containing protein</fullName>
    </recommendedName>
</protein>
<dbReference type="GO" id="GO:0005634">
    <property type="term" value="C:nucleus"/>
    <property type="evidence" value="ECO:0007669"/>
    <property type="project" value="TreeGrafter"/>
</dbReference>
<dbReference type="GO" id="GO:0042026">
    <property type="term" value="P:protein refolding"/>
    <property type="evidence" value="ECO:0007669"/>
    <property type="project" value="TreeGrafter"/>
</dbReference>
<dbReference type="InterPro" id="IPR008978">
    <property type="entry name" value="HSP20-like_chaperone"/>
</dbReference>
<dbReference type="PANTHER" id="PTHR45640">
    <property type="entry name" value="HEAT SHOCK PROTEIN HSP-12.2-RELATED"/>
    <property type="match status" value="1"/>
</dbReference>
<feature type="domain" description="SHSP" evidence="4">
    <location>
        <begin position="54"/>
        <end position="165"/>
    </location>
</feature>
<sequence>MWSSSLFQPSFSAPLTVRVPVSALQTDNMSKSVDLMNQLQHVLRNEIGDADKVPRWDGCRAPFYKVEKDGQHFSATLEVEDFNPEELTVKQVGRKVVLSGKKEKKEESEGGSYSYRYQEFRRELELPDEVNPEELSYSLNKGQLRDQKIQSFQQLAVKGIHSSLDVYQYLDVLGGCK</sequence>
<evidence type="ECO:0000256" key="1">
    <source>
        <dbReference type="ARBA" id="ARBA00023016"/>
    </source>
</evidence>
<dbReference type="PROSITE" id="PS01031">
    <property type="entry name" value="SHSP"/>
    <property type="match status" value="1"/>
</dbReference>
<evidence type="ECO:0000256" key="2">
    <source>
        <dbReference type="PROSITE-ProRule" id="PRU00285"/>
    </source>
</evidence>
<proteinExistence type="inferred from homology"/>
<name>A0A8C4TA73_ERPCA</name>